<organism evidence="1 2">
    <name type="scientific">Tetranychus urticae</name>
    <name type="common">Two-spotted spider mite</name>
    <dbReference type="NCBI Taxonomy" id="32264"/>
    <lineage>
        <taxon>Eukaryota</taxon>
        <taxon>Metazoa</taxon>
        <taxon>Ecdysozoa</taxon>
        <taxon>Arthropoda</taxon>
        <taxon>Chelicerata</taxon>
        <taxon>Arachnida</taxon>
        <taxon>Acari</taxon>
        <taxon>Acariformes</taxon>
        <taxon>Trombidiformes</taxon>
        <taxon>Prostigmata</taxon>
        <taxon>Eleutherengona</taxon>
        <taxon>Raphignathae</taxon>
        <taxon>Tetranychoidea</taxon>
        <taxon>Tetranychidae</taxon>
        <taxon>Tetranychus</taxon>
    </lineage>
</organism>
<evidence type="ECO:0000313" key="1">
    <source>
        <dbReference type="EnsemblMetazoa" id="tetur31g01270.1"/>
    </source>
</evidence>
<dbReference type="EnsemblMetazoa" id="tetur31g01270.1">
    <property type="protein sequence ID" value="tetur31g01270.1"/>
    <property type="gene ID" value="tetur31g01270"/>
</dbReference>
<dbReference type="HOGENOM" id="CLU_3300024_0_0_1"/>
<protein>
    <submittedName>
        <fullName evidence="1">Uncharacterized protein</fullName>
    </submittedName>
</protein>
<dbReference type="EMBL" id="CAEY01000891">
    <property type="status" value="NOT_ANNOTATED_CDS"/>
    <property type="molecule type" value="Genomic_DNA"/>
</dbReference>
<reference evidence="2" key="1">
    <citation type="submission" date="2011-08" db="EMBL/GenBank/DDBJ databases">
        <authorList>
            <person name="Rombauts S."/>
        </authorList>
    </citation>
    <scope>NUCLEOTIDE SEQUENCE</scope>
    <source>
        <strain evidence="2">London</strain>
    </source>
</reference>
<dbReference type="Proteomes" id="UP000015104">
    <property type="component" value="Unassembled WGS sequence"/>
</dbReference>
<evidence type="ECO:0000313" key="2">
    <source>
        <dbReference type="Proteomes" id="UP000015104"/>
    </source>
</evidence>
<keyword evidence="2" id="KW-1185">Reference proteome</keyword>
<name>T1L1C6_TETUR</name>
<sequence>MSTLMKQSSGLISKQMNGKPMKLGGKAVQHYINTQYIKSN</sequence>
<accession>T1L1C6</accession>
<dbReference type="AlphaFoldDB" id="T1L1C6"/>
<reference evidence="1" key="2">
    <citation type="submission" date="2015-06" db="UniProtKB">
        <authorList>
            <consortium name="EnsemblMetazoa"/>
        </authorList>
    </citation>
    <scope>IDENTIFICATION</scope>
</reference>
<proteinExistence type="predicted"/>